<dbReference type="HOGENOM" id="CLU_070655_1_0_1"/>
<proteinExistence type="predicted"/>
<evidence type="ECO:0000313" key="2">
    <source>
        <dbReference type="Proteomes" id="UP000039046"/>
    </source>
</evidence>
<dbReference type="EMBL" id="CDHN01000004">
    <property type="protein sequence ID" value="CEJ92225.1"/>
    <property type="molecule type" value="Genomic_DNA"/>
</dbReference>
<protein>
    <submittedName>
        <fullName evidence="1">Uncharacterized protein</fullName>
    </submittedName>
</protein>
<keyword evidence="2" id="KW-1185">Reference proteome</keyword>
<evidence type="ECO:0000313" key="1">
    <source>
        <dbReference type="EMBL" id="CEJ92225.1"/>
    </source>
</evidence>
<dbReference type="Proteomes" id="UP000039046">
    <property type="component" value="Unassembled WGS sequence"/>
</dbReference>
<sequence>MDAGVGSRLLSEVDELSLEQTLSIFRNTLDAEENRPYQRVKKTYIPELDDLAMTHFNSEKTSTIAMTGRYLPLVHKIISTLVSEPYKRSVSVIDLESRFDATRLSCSESDLDHIYVQTFRYSASNDVSQIMTTIEKFMLYNQLSKPSQEREWWGTIVIGGVGAGDVAAGWKGWLHVEPYKGPIPPRLRTDNADGATEGAQTQLPVWIASSQWGSFVFCE</sequence>
<organism evidence="1 2">
    <name type="scientific">[Torrubiella] hemipterigena</name>
    <dbReference type="NCBI Taxonomy" id="1531966"/>
    <lineage>
        <taxon>Eukaryota</taxon>
        <taxon>Fungi</taxon>
        <taxon>Dikarya</taxon>
        <taxon>Ascomycota</taxon>
        <taxon>Pezizomycotina</taxon>
        <taxon>Sordariomycetes</taxon>
        <taxon>Hypocreomycetidae</taxon>
        <taxon>Hypocreales</taxon>
        <taxon>Clavicipitaceae</taxon>
        <taxon>Clavicipitaceae incertae sedis</taxon>
        <taxon>'Torrubiella' clade</taxon>
    </lineage>
</organism>
<dbReference type="STRING" id="1531966.A0A0A1TM86"/>
<reference evidence="1 2" key="1">
    <citation type="journal article" date="2015" name="Genome Announc.">
        <title>Draft Genome Sequence and Gene Annotation of the Entomopathogenic Fungus Verticillium hemipterigenum.</title>
        <authorList>
            <person name="Horn F."/>
            <person name="Habel A."/>
            <person name="Scharf D.H."/>
            <person name="Dworschak J."/>
            <person name="Brakhage A.A."/>
            <person name="Guthke R."/>
            <person name="Hertweck C."/>
            <person name="Linde J."/>
        </authorList>
    </citation>
    <scope>NUCLEOTIDE SEQUENCE [LARGE SCALE GENOMIC DNA]</scope>
</reference>
<dbReference type="AlphaFoldDB" id="A0A0A1TM86"/>
<gene>
    <name evidence="1" type="ORF">VHEMI07886</name>
</gene>
<accession>A0A0A1TM86</accession>
<name>A0A0A1TM86_9HYPO</name>
<dbReference type="OrthoDB" id="3596146at2759"/>